<dbReference type="SUPFAM" id="SSF55729">
    <property type="entry name" value="Acyl-CoA N-acyltransferases (Nat)"/>
    <property type="match status" value="1"/>
</dbReference>
<dbReference type="Proteomes" id="UP000824596">
    <property type="component" value="Unassembled WGS sequence"/>
</dbReference>
<evidence type="ECO:0000259" key="1">
    <source>
        <dbReference type="PROSITE" id="PS51186"/>
    </source>
</evidence>
<feature type="domain" description="N-acetyltransferase" evidence="1">
    <location>
        <begin position="1"/>
        <end position="210"/>
    </location>
</feature>
<dbReference type="PANTHER" id="PTHR42791">
    <property type="entry name" value="GNAT FAMILY ACETYLTRANSFERASE"/>
    <property type="match status" value="1"/>
</dbReference>
<dbReference type="InterPro" id="IPR000182">
    <property type="entry name" value="GNAT_dom"/>
</dbReference>
<accession>A0A9P8MU83</accession>
<dbReference type="Gene3D" id="3.40.630.30">
    <property type="match status" value="1"/>
</dbReference>
<evidence type="ECO:0000313" key="3">
    <source>
        <dbReference type="Proteomes" id="UP000824596"/>
    </source>
</evidence>
<dbReference type="EMBL" id="JAIZPD010000006">
    <property type="protein sequence ID" value="KAH0962213.1"/>
    <property type="molecule type" value="Genomic_DNA"/>
</dbReference>
<dbReference type="GO" id="GO:0016747">
    <property type="term" value="F:acyltransferase activity, transferring groups other than amino-acyl groups"/>
    <property type="evidence" value="ECO:0007669"/>
    <property type="project" value="InterPro"/>
</dbReference>
<organism evidence="2 3">
    <name type="scientific">Hirsutella rhossiliensis</name>
    <dbReference type="NCBI Taxonomy" id="111463"/>
    <lineage>
        <taxon>Eukaryota</taxon>
        <taxon>Fungi</taxon>
        <taxon>Dikarya</taxon>
        <taxon>Ascomycota</taxon>
        <taxon>Pezizomycotina</taxon>
        <taxon>Sordariomycetes</taxon>
        <taxon>Hypocreomycetidae</taxon>
        <taxon>Hypocreales</taxon>
        <taxon>Ophiocordycipitaceae</taxon>
        <taxon>Hirsutella</taxon>
    </lineage>
</organism>
<dbReference type="PANTHER" id="PTHR42791:SF5">
    <property type="entry name" value="HYPOTHETICAL ACETYLTRANSFERASE (EUROFUNG)"/>
    <property type="match status" value="1"/>
</dbReference>
<name>A0A9P8MU83_9HYPO</name>
<keyword evidence="3" id="KW-1185">Reference proteome</keyword>
<dbReference type="InterPro" id="IPR052523">
    <property type="entry name" value="Trichothecene_AcTrans"/>
</dbReference>
<dbReference type="OrthoDB" id="410198at2759"/>
<sequence>MTFKLIEVDPTSDFDELIECEWASYETPNQNFFRLYCPIHGTGPTARADSLRECTRRRLDWHKSDPSSYWQKVVNSECKIVGGALWKICPTYTLKKIDSHSQVSWYPEGGQRDYVAAALERIHAVRKKVESRPQVFLTTIFTHPDYRHQGVADLMMNWGIQKADQMGVEMWLNATVYGLPLYKKHGFTVVDEIDASPIADNASDEWRNMARRSEPMNMWQMWRPVGG</sequence>
<reference evidence="2" key="1">
    <citation type="submission" date="2021-09" db="EMBL/GenBank/DDBJ databases">
        <title>A high-quality genome of the endoparasitic fungus Hirsutella rhossiliensis with a comparison of Hirsutella genomes reveals transposable elements contributing to genome size variation.</title>
        <authorList>
            <person name="Lin R."/>
            <person name="Jiao Y."/>
            <person name="Sun X."/>
            <person name="Ling J."/>
            <person name="Xie B."/>
            <person name="Cheng X."/>
        </authorList>
    </citation>
    <scope>NUCLEOTIDE SEQUENCE</scope>
    <source>
        <strain evidence="2">HR02</strain>
    </source>
</reference>
<dbReference type="CDD" id="cd04301">
    <property type="entry name" value="NAT_SF"/>
    <property type="match status" value="1"/>
</dbReference>
<dbReference type="AlphaFoldDB" id="A0A9P8MU83"/>
<gene>
    <name evidence="2" type="ORF">HRG_06315</name>
</gene>
<dbReference type="GeneID" id="68355444"/>
<proteinExistence type="predicted"/>
<dbReference type="Pfam" id="PF00583">
    <property type="entry name" value="Acetyltransf_1"/>
    <property type="match status" value="1"/>
</dbReference>
<protein>
    <submittedName>
        <fullName evidence="2">Acetyltransferase (GNAT) domain-containing protein</fullName>
    </submittedName>
</protein>
<comment type="caution">
    <text evidence="2">The sequence shown here is derived from an EMBL/GenBank/DDBJ whole genome shotgun (WGS) entry which is preliminary data.</text>
</comment>
<evidence type="ECO:0000313" key="2">
    <source>
        <dbReference type="EMBL" id="KAH0962213.1"/>
    </source>
</evidence>
<dbReference type="RefSeq" id="XP_044719726.1">
    <property type="nucleotide sequence ID" value="XM_044864786.1"/>
</dbReference>
<dbReference type="InterPro" id="IPR016181">
    <property type="entry name" value="Acyl_CoA_acyltransferase"/>
</dbReference>
<dbReference type="PROSITE" id="PS51186">
    <property type="entry name" value="GNAT"/>
    <property type="match status" value="1"/>
</dbReference>